<dbReference type="OrthoDB" id="57496at2157"/>
<dbReference type="Proteomes" id="UP000001017">
    <property type="component" value="Chromosome"/>
</dbReference>
<evidence type="ECO:0000313" key="2">
    <source>
        <dbReference type="EMBL" id="BAB59600.1"/>
    </source>
</evidence>
<reference evidence="2 3" key="2">
    <citation type="journal article" date="2000" name="Proc. Natl. Acad. Sci. U.S.A.">
        <title>Archaeal adaptation to higher temperatures revealed by genomic sequence of Thermoplasma volcanium.</title>
        <authorList>
            <person name="Kawashima T."/>
            <person name="Amano N."/>
            <person name="Koike H."/>
            <person name="Makino S."/>
            <person name="Higuchi S."/>
            <person name="Kawashima-Ohya Y."/>
            <person name="Watanabe K."/>
            <person name="Yamazaki M."/>
            <person name="Kanehori K."/>
            <person name="Kawamoto T."/>
            <person name="Nunoshiba T."/>
            <person name="Yamamoto Y."/>
            <person name="Aramaki H."/>
            <person name="Makino K."/>
            <person name="Suzuki M."/>
        </authorList>
    </citation>
    <scope>NUCLEOTIDE SEQUENCE [LARGE SCALE GENOMIC DNA]</scope>
    <source>
        <strain evidence="3">ATCC 51530 / DSM 4299 / JCM 9571 / NBRC 15438 / GSS1</strain>
    </source>
</reference>
<proteinExistence type="predicted"/>
<dbReference type="KEGG" id="tvo:TVG0449104"/>
<protein>
    <submittedName>
        <fullName evidence="2">Uncharacterized protein</fullName>
    </submittedName>
</protein>
<sequence length="1171" mass="132419">MKNRLISFILMVIIISTTVILINGSASAQPYSSSYLNFQKYASGSFPSNTSNYSFSIINKTKDTNIGIKSINGVKGLNIYSINESDNAYENLFSQGTFLKISFNNAENKTIALNFTYAYWDIGGLDENDFYIFSGGREIESFNFTYYSPFDQYYPAFHETSMRLKQNVTYTLSLSVYRNFTLLSLASLNQNLTYPIYFQSGLVNGPLSLLIGSVGINLTLYSIKELPEIPVASPKLISYSQEKTDFLVSSKSPLYLDEKLNSIIVMNSTGVYSLNYEDNRSSMLYSMNSTFQQYCVSSGILYILLSGDTSSIVALNTINLHVRKYVQIDEHLDDYWISAGNKLIVYNKTTLQVINSTGTVYIITGYGKIIYINPNSTLVEYYNSTENKIYVYNYSSKSYDIYNIGLSASNITFLFDGSSSLVENGAGSPFSFYDGALYPEELTAGDNYFRYGDTVLLNSGYIYDNSLPAHLFFVNENYLVGEQNGYIVIMYNSSNILSNFTIRANYTGYSYLRGIENLNFVVNSTLQYTSQLRIGNYSDEKENNSEFTVNTLEIGNGSKTMKFCAENIAGYSINISDQIFVDNYFPTIRPSIENGSYVSDYSAVNFSIFGDPIISNVSLFINNETHTYIGNFTYILTKNGTNSFKIKITDIYGFSFNFTYTYFVYSIPKLGINIYDGEYFNTSKVTLRMNPYNLSYSILIKGSNSSFYTVSKEGVQNLSLRNGIYLVDVSTTYFGRNINVFNGSITILTYAPKLNVEFNGNRYYSIYGNSKNDTVQVGFSTNITAYISVILSYGKDKFPIGHFLDNGRVTLNSTDNLLIKNGYYNLTIQAISNSGTSSNSTILFYVNNSIPTRQVFRVYSNKTYVKLPYGLLGEEKIYPEINDSLMFPALGHYVLNFTYVTKTSNWINNTLYANLSNYAPAIYLKISNRDLNGSYYLHILAYPKNLTSLVITINGLRLRCEADFINYLVVNDSLLKISAIGTDIYGNSNKSQIYNYSAFYYPYVNGYRLTMHFGVSETQFSLYLLGYKLSGVHIYWLFDGKNYSGGTNMEFRNGIGSYRLTVLVTFHNGILKITRSYFSIGYLFISPVLAIGLIPIYLATRNSDVERLKDMLISVEDKRLDALIKEMKRLRYTKRTINKTIKELNSIGKLEIGKDMDGKQVVSGLHGKTDK</sequence>
<dbReference type="RefSeq" id="WP_048053930.1">
    <property type="nucleotide sequence ID" value="NC_002689.2"/>
</dbReference>
<evidence type="ECO:0000256" key="1">
    <source>
        <dbReference type="SAM" id="Phobius"/>
    </source>
</evidence>
<keyword evidence="1" id="KW-0472">Membrane</keyword>
<keyword evidence="1" id="KW-1133">Transmembrane helix</keyword>
<dbReference type="EMBL" id="BA000011">
    <property type="protein sequence ID" value="BAB59600.1"/>
    <property type="molecule type" value="Genomic_DNA"/>
</dbReference>
<dbReference type="STRING" id="273116.gene:9381239"/>
<evidence type="ECO:0000313" key="3">
    <source>
        <dbReference type="Proteomes" id="UP000001017"/>
    </source>
</evidence>
<keyword evidence="3" id="KW-1185">Reference proteome</keyword>
<gene>
    <name evidence="2" type="ORF">TVG0449104</name>
</gene>
<organism evidence="2 3">
    <name type="scientific">Thermoplasma volcanium (strain ATCC 51530 / DSM 4299 / JCM 9571 / NBRC 15438 / GSS1)</name>
    <dbReference type="NCBI Taxonomy" id="273116"/>
    <lineage>
        <taxon>Archaea</taxon>
        <taxon>Methanobacteriati</taxon>
        <taxon>Thermoplasmatota</taxon>
        <taxon>Thermoplasmata</taxon>
        <taxon>Thermoplasmatales</taxon>
        <taxon>Thermoplasmataceae</taxon>
        <taxon>Thermoplasma</taxon>
    </lineage>
</organism>
<dbReference type="AlphaFoldDB" id="Q97BJ7"/>
<feature type="transmembrane region" description="Helical" evidence="1">
    <location>
        <begin position="1077"/>
        <end position="1099"/>
    </location>
</feature>
<dbReference type="PaxDb" id="273116-14324673"/>
<dbReference type="eggNOG" id="arCOG05397">
    <property type="taxonomic scope" value="Archaea"/>
</dbReference>
<dbReference type="HOGENOM" id="CLU_277820_0_0_2"/>
<keyword evidence="1" id="KW-0812">Transmembrane</keyword>
<accession>Q97BJ7</accession>
<dbReference type="GeneID" id="1440975"/>
<reference evidence="2 3" key="1">
    <citation type="journal article" date="1999" name="Proc. Jpn. Acad.">
        <title>Determination of the complete genomic DNA sequence of Thermoplasma volvanium GSS1.</title>
        <authorList>
            <person name="Kawashima T."/>
            <person name="Yamamoto Y."/>
            <person name="Aramaki H."/>
            <person name="Nunoshiba T."/>
            <person name="Kawamoto T."/>
            <person name="Watanabe K."/>
            <person name="Yamazaki M."/>
            <person name="Kanehori K."/>
            <person name="Amano N."/>
            <person name="Ohya Y."/>
            <person name="Makino K."/>
            <person name="Suzuki M."/>
        </authorList>
    </citation>
    <scope>NUCLEOTIDE SEQUENCE [LARGE SCALE GENOMIC DNA]</scope>
    <source>
        <strain evidence="3">ATCC 51530 / DSM 4299 / JCM 9571 / NBRC 15438 / GSS1</strain>
    </source>
</reference>
<name>Q97BJ7_THEVO</name>